<dbReference type="EnsemblMetazoa" id="PPAI007470-RA">
    <property type="protein sequence ID" value="PPAI007470-PA"/>
    <property type="gene ID" value="PPAI007470"/>
</dbReference>
<keyword evidence="4" id="KW-0653">Protein transport</keyword>
<keyword evidence="2 4" id="KW-0813">Transport</keyword>
<dbReference type="GO" id="GO:0032584">
    <property type="term" value="C:growth cone membrane"/>
    <property type="evidence" value="ECO:0007669"/>
    <property type="project" value="TreeGrafter"/>
</dbReference>
<dbReference type="GO" id="GO:0006612">
    <property type="term" value="P:protein targeting to membrane"/>
    <property type="evidence" value="ECO:0007669"/>
    <property type="project" value="UniProtKB-UniRule"/>
</dbReference>
<protein>
    <recommendedName>
        <fullName evidence="4">Exocyst complex component Sec8</fullName>
    </recommendedName>
</protein>
<dbReference type="AlphaFoldDB" id="A0A1B0DH36"/>
<keyword evidence="7" id="KW-1185">Reference proteome</keyword>
<evidence type="ECO:0000313" key="6">
    <source>
        <dbReference type="EnsemblMetazoa" id="PPAI007470-PA"/>
    </source>
</evidence>
<evidence type="ECO:0000256" key="4">
    <source>
        <dbReference type="RuleBase" id="RU367079"/>
    </source>
</evidence>
<dbReference type="GO" id="GO:0006904">
    <property type="term" value="P:vesicle docking involved in exocytosis"/>
    <property type="evidence" value="ECO:0007669"/>
    <property type="project" value="InterPro"/>
</dbReference>
<reference evidence="6" key="1">
    <citation type="submission" date="2022-08" db="UniProtKB">
        <authorList>
            <consortium name="EnsemblMetazoa"/>
        </authorList>
    </citation>
    <scope>IDENTIFICATION</scope>
    <source>
        <strain evidence="6">Israel</strain>
    </source>
</reference>
<evidence type="ECO:0000313" key="7">
    <source>
        <dbReference type="Proteomes" id="UP000092462"/>
    </source>
</evidence>
<name>A0A1B0DH36_PHLPP</name>
<dbReference type="InterPro" id="IPR039682">
    <property type="entry name" value="Sec8/EXOC4"/>
</dbReference>
<evidence type="ECO:0000256" key="2">
    <source>
        <dbReference type="ARBA" id="ARBA00022448"/>
    </source>
</evidence>
<evidence type="ECO:0000256" key="1">
    <source>
        <dbReference type="ARBA" id="ARBA00010470"/>
    </source>
</evidence>
<dbReference type="GO" id="GO:0045202">
    <property type="term" value="C:synapse"/>
    <property type="evidence" value="ECO:0007669"/>
    <property type="project" value="TreeGrafter"/>
</dbReference>
<evidence type="ECO:0000256" key="3">
    <source>
        <dbReference type="ARBA" id="ARBA00022483"/>
    </source>
</evidence>
<dbReference type="GO" id="GO:0007268">
    <property type="term" value="P:chemical synaptic transmission"/>
    <property type="evidence" value="ECO:0007669"/>
    <property type="project" value="TreeGrafter"/>
</dbReference>
<dbReference type="Proteomes" id="UP000092462">
    <property type="component" value="Unassembled WGS sequence"/>
</dbReference>
<organism evidence="6 7">
    <name type="scientific">Phlebotomus papatasi</name>
    <name type="common">Sandfly</name>
    <dbReference type="NCBI Taxonomy" id="29031"/>
    <lineage>
        <taxon>Eukaryota</taxon>
        <taxon>Metazoa</taxon>
        <taxon>Ecdysozoa</taxon>
        <taxon>Arthropoda</taxon>
        <taxon>Hexapoda</taxon>
        <taxon>Insecta</taxon>
        <taxon>Pterygota</taxon>
        <taxon>Neoptera</taxon>
        <taxon>Endopterygota</taxon>
        <taxon>Diptera</taxon>
        <taxon>Nematocera</taxon>
        <taxon>Psychodoidea</taxon>
        <taxon>Psychodidae</taxon>
        <taxon>Phlebotomus</taxon>
        <taxon>Phlebotomus</taxon>
    </lineage>
</organism>
<dbReference type="GO" id="GO:0006893">
    <property type="term" value="P:Golgi to plasma membrane transport"/>
    <property type="evidence" value="ECO:0007669"/>
    <property type="project" value="TreeGrafter"/>
</dbReference>
<dbReference type="InterPro" id="IPR007191">
    <property type="entry name" value="Sec8_exocyst_N"/>
</dbReference>
<comment type="function">
    <text evidence="4">Component of the exocyst complex involved in the docking of exocytic vesicles with fusion sites on the plasma membrane.</text>
</comment>
<feature type="domain" description="Exocyst complex component Sec8 N-terminal" evidence="5">
    <location>
        <begin position="54"/>
        <end position="133"/>
    </location>
</feature>
<sequence length="133" mass="15571">MESSPPPIKPPRREKYSKETTGCGLLVSVIKTLDASETNEQRQKEKLKIEREFKKSDQLLNELVSKHDGDLTKVMQLFGKVSTHVTMSREKIHTVKENLHACKQLLRCRREELKKLWTDAVQQKYVLEMFDQM</sequence>
<keyword evidence="3 4" id="KW-0268">Exocytosis</keyword>
<comment type="similarity">
    <text evidence="1 4">Belongs to the SEC8 family.</text>
</comment>
<dbReference type="Pfam" id="PF04048">
    <property type="entry name" value="Sec8_N"/>
    <property type="match status" value="1"/>
</dbReference>
<proteinExistence type="inferred from homology"/>
<dbReference type="PANTHER" id="PTHR14146:SF0">
    <property type="entry name" value="EXOCYST COMPLEX COMPONENT 4"/>
    <property type="match status" value="1"/>
</dbReference>
<dbReference type="VEuPathDB" id="VectorBase:PPAPM1_000850"/>
<dbReference type="GO" id="GO:0090522">
    <property type="term" value="P:vesicle tethering involved in exocytosis"/>
    <property type="evidence" value="ECO:0007669"/>
    <property type="project" value="UniProtKB-UniRule"/>
</dbReference>
<accession>A0A1B0DH36</accession>
<dbReference type="GO" id="GO:0015031">
    <property type="term" value="P:protein transport"/>
    <property type="evidence" value="ECO:0007669"/>
    <property type="project" value="UniProtKB-KW"/>
</dbReference>
<dbReference type="PANTHER" id="PTHR14146">
    <property type="entry name" value="EXOCYST COMPLEX COMPONENT 4"/>
    <property type="match status" value="1"/>
</dbReference>
<dbReference type="EMBL" id="AJVK01060654">
    <property type="status" value="NOT_ANNOTATED_CDS"/>
    <property type="molecule type" value="Genomic_DNA"/>
</dbReference>
<dbReference type="GO" id="GO:0000145">
    <property type="term" value="C:exocyst"/>
    <property type="evidence" value="ECO:0007669"/>
    <property type="project" value="UniProtKB-UniRule"/>
</dbReference>
<dbReference type="VEuPathDB" id="VectorBase:PPAI007470"/>
<evidence type="ECO:0000259" key="5">
    <source>
        <dbReference type="Pfam" id="PF04048"/>
    </source>
</evidence>